<dbReference type="PROSITE" id="PS50106">
    <property type="entry name" value="PDZ"/>
    <property type="match status" value="3"/>
</dbReference>
<dbReference type="SMART" id="SM00228">
    <property type="entry name" value="PDZ"/>
    <property type="match status" value="3"/>
</dbReference>
<feature type="region of interest" description="Disordered" evidence="1">
    <location>
        <begin position="1057"/>
        <end position="1109"/>
    </location>
</feature>
<feature type="region of interest" description="Disordered" evidence="1">
    <location>
        <begin position="622"/>
        <end position="691"/>
    </location>
</feature>
<feature type="region of interest" description="Disordered" evidence="1">
    <location>
        <begin position="189"/>
        <end position="208"/>
    </location>
</feature>
<evidence type="ECO:0000313" key="4">
    <source>
        <dbReference type="Proteomes" id="UP001353858"/>
    </source>
</evidence>
<feature type="compositionally biased region" description="Low complexity" evidence="1">
    <location>
        <begin position="1091"/>
        <end position="1106"/>
    </location>
</feature>
<name>A0AAN7PY94_9COLE</name>
<dbReference type="EMBL" id="JARPUR010000008">
    <property type="protein sequence ID" value="KAK4872180.1"/>
    <property type="molecule type" value="Genomic_DNA"/>
</dbReference>
<dbReference type="Proteomes" id="UP001353858">
    <property type="component" value="Unassembled WGS sequence"/>
</dbReference>
<comment type="caution">
    <text evidence="3">The sequence shown here is derived from an EMBL/GenBank/DDBJ whole genome shotgun (WGS) entry which is preliminary data.</text>
</comment>
<dbReference type="InterPro" id="IPR001478">
    <property type="entry name" value="PDZ"/>
</dbReference>
<dbReference type="Pfam" id="PF00595">
    <property type="entry name" value="PDZ"/>
    <property type="match status" value="3"/>
</dbReference>
<dbReference type="CDD" id="cd00136">
    <property type="entry name" value="PDZ_canonical"/>
    <property type="match status" value="1"/>
</dbReference>
<keyword evidence="4" id="KW-1185">Reference proteome</keyword>
<feature type="domain" description="PDZ" evidence="2">
    <location>
        <begin position="1339"/>
        <end position="1424"/>
    </location>
</feature>
<feature type="compositionally biased region" description="Basic and acidic residues" evidence="1">
    <location>
        <begin position="30"/>
        <end position="40"/>
    </location>
</feature>
<proteinExistence type="predicted"/>
<feature type="compositionally biased region" description="Polar residues" evidence="1">
    <location>
        <begin position="645"/>
        <end position="667"/>
    </location>
</feature>
<evidence type="ECO:0000313" key="3">
    <source>
        <dbReference type="EMBL" id="KAK4872180.1"/>
    </source>
</evidence>
<dbReference type="PANTHER" id="PTHR11324:SF16">
    <property type="entry name" value="PDZ DOMAIN-CONTAINING PROTEIN 2"/>
    <property type="match status" value="1"/>
</dbReference>
<evidence type="ECO:0000256" key="1">
    <source>
        <dbReference type="SAM" id="MobiDB-lite"/>
    </source>
</evidence>
<feature type="region of interest" description="Disordered" evidence="1">
    <location>
        <begin position="27"/>
        <end position="47"/>
    </location>
</feature>
<accession>A0AAN7PY94</accession>
<evidence type="ECO:0000259" key="2">
    <source>
        <dbReference type="PROSITE" id="PS50106"/>
    </source>
</evidence>
<feature type="domain" description="PDZ" evidence="2">
    <location>
        <begin position="70"/>
        <end position="162"/>
    </location>
</feature>
<feature type="domain" description="PDZ" evidence="2">
    <location>
        <begin position="1464"/>
        <end position="1548"/>
    </location>
</feature>
<feature type="compositionally biased region" description="Basic and acidic residues" evidence="1">
    <location>
        <begin position="1057"/>
        <end position="1066"/>
    </location>
</feature>
<gene>
    <name evidence="3" type="ORF">RN001_016304</name>
</gene>
<reference evidence="4" key="1">
    <citation type="submission" date="2023-01" db="EMBL/GenBank/DDBJ databases">
        <title>Key to firefly adult light organ development and bioluminescence: homeobox transcription factors regulate luciferase expression and transportation to peroxisome.</title>
        <authorList>
            <person name="Fu X."/>
        </authorList>
    </citation>
    <scope>NUCLEOTIDE SEQUENCE [LARGE SCALE GENOMIC DNA]</scope>
</reference>
<dbReference type="SUPFAM" id="SSF50156">
    <property type="entry name" value="PDZ domain-like"/>
    <property type="match status" value="3"/>
</dbReference>
<feature type="compositionally biased region" description="Pro residues" evidence="1">
    <location>
        <begin position="195"/>
        <end position="204"/>
    </location>
</feature>
<organism evidence="3 4">
    <name type="scientific">Aquatica leii</name>
    <dbReference type="NCBI Taxonomy" id="1421715"/>
    <lineage>
        <taxon>Eukaryota</taxon>
        <taxon>Metazoa</taxon>
        <taxon>Ecdysozoa</taxon>
        <taxon>Arthropoda</taxon>
        <taxon>Hexapoda</taxon>
        <taxon>Insecta</taxon>
        <taxon>Pterygota</taxon>
        <taxon>Neoptera</taxon>
        <taxon>Endopterygota</taxon>
        <taxon>Coleoptera</taxon>
        <taxon>Polyphaga</taxon>
        <taxon>Elateriformia</taxon>
        <taxon>Elateroidea</taxon>
        <taxon>Lampyridae</taxon>
        <taxon>Luciolinae</taxon>
        <taxon>Aquatica</taxon>
    </lineage>
</organism>
<dbReference type="PANTHER" id="PTHR11324">
    <property type="entry name" value="IL16-RELATED"/>
    <property type="match status" value="1"/>
</dbReference>
<dbReference type="InterPro" id="IPR036034">
    <property type="entry name" value="PDZ_sf"/>
</dbReference>
<feature type="compositionally biased region" description="Low complexity" evidence="1">
    <location>
        <begin position="1072"/>
        <end position="1084"/>
    </location>
</feature>
<sequence>MSEIKEQRLLTPKSNNGMDFVTVVSVGSDATKKTNEEQESTKNGTDSKSGYVTVLKIGDDDESSSDITEEVLVYRLPGERLGFGLKFEGGTKAAEFVNRLFIQSCAPDSPASMVQCSWGKLTEGDEVLKIDSQSVTSMTRIDCVRCLKDSNVVIKLLVRHCTNKKSDDTVDGVNLSARLIEDLPHVIGAEKKRTPPPPPPVPPRKVPRRIIKDPVPVNNVNTVTETDTAGLQNIEQLSNGTKYNCFQSPRNSGKFLRKSPEVSRHMYKDRRLSDGSIVPPDAEVYLDLFSQEPGCNLSESDDTGSSISTIIDRLSSFPTTSNSSFAGSLPSTPTSIQRHLDLSITFDPKEIESISKDSYWYTQLALSKNSIEGTDGFCKNGEYYKKNGENTHDEGSALQPPMNFQDAPLSYGNEDVGIHKNCIKRNSKENFMQCNHIERVLEIEDENGNCIKDLNNSRSAKEEVASMRITDNNVQNLLHPLDLDSKTYNRLEDLETDAQYLTEIDLPRLVYFMPKLNSNTPGCEIACTTIESVKLFLENEIRTSVFADGNENGFFEDEKNDIYNPELYNLSWNISSQLDTIGEDDEEGSQETASLQSTPIVIIDNADVEINEKILERIEVPDGAGTSSLNDGDKHNTDLPITENLPVSTPSSINSETMDVPPSSSRQPPDGDEFPDYHETTSLSNDSKELNSTRITPTWSHKLWNTSPSYNLFRDQQSSCSVRDKIAIFSNATAKQSQINALKKTNKSTDDIPSTVDNDKELVKLRYPLNKVKRSLSTSCKSENNARIDNQETRRDLRTCVRTDAKVRSSLDLSVKPSHSRCMSEEKFEEVYTPAPRLHERSQSLMDISSTEKIPKKDRWSLLAEQRQRSLSKLKGLIIPERVVEVDAPAVLDLPEIKSNSIPTINDNNSTAVSTDLPIISCQRNANVPSLSSPPWSSKLISSIPKYSPAFKRKSLQLHSDSFTKLENDNKITLNKTLSEPNSLQTIDYKKSIVRQNAQTSLYDINSKLIGTHLNDAPKSLESITSPTRSDYSFEYVSTSPDIKLPKQQTYRQEFNKEKGEIRRSDDDSDNDSAVSSSQSSYVSRTPPASPSNLYSNYSSNGNDSLSHLKSDDAEFQLGSDVNDNQNHRLLKAQSVEAINRQNILASAKCRSGRDLKIGSPLIQRRFEEDQKNGVLQNGITNISKQIDVTTPKYLPTENNICTETQNKVETDQPQALLKVKQDEPDCVSEKHCLTENTVETTENTVKSITSAKKDVISKKIPDVKLSKTAPSPSVHNLRKSFEKLIPLPVNTNLQKVTNIPSSAIERNNKTENLINTSTVKTQELCSNSAPLDQSLDETIILRPEFPGGSVGITLAGGADYETKEITVHKIRGDSSAYRDGRLRKGDVVLAINGKSVQGLTHKQLVALLKEPVPEVTLVVSKTKSCDIAATSSPSSTLSSTYRHRSPKIEVRSTSCTEKQKTFLVPLMKDISGLGLSLEGGQDLLGSKPLLIKKIFKGGAAEKTGKLQVGDEIVLVNETDVSSISRFEAWSILKKLPENITISLTVRRLDLP</sequence>
<protein>
    <recommendedName>
        <fullName evidence="2">PDZ domain-containing protein</fullName>
    </recommendedName>
</protein>
<dbReference type="Gene3D" id="2.30.42.10">
    <property type="match status" value="3"/>
</dbReference>